<dbReference type="STRING" id="74969.FAD_1470"/>
<evidence type="ECO:0000259" key="2">
    <source>
        <dbReference type="Pfam" id="PF07853"/>
    </source>
</evidence>
<feature type="transmembrane region" description="Helical" evidence="1">
    <location>
        <begin position="182"/>
        <end position="204"/>
    </location>
</feature>
<dbReference type="GeneID" id="25398795"/>
<dbReference type="InterPro" id="IPR014574">
    <property type="entry name" value="UCP032908"/>
</dbReference>
<dbReference type="Pfam" id="PF19124">
    <property type="entry name" value="DUF5808"/>
    <property type="match status" value="1"/>
</dbReference>
<dbReference type="RefSeq" id="WP_009886575.1">
    <property type="nucleotide sequence ID" value="NZ_CP015363.1"/>
</dbReference>
<feature type="transmembrane region" description="Helical" evidence="1">
    <location>
        <begin position="54"/>
        <end position="73"/>
    </location>
</feature>
<evidence type="ECO:0000256" key="1">
    <source>
        <dbReference type="SAM" id="Phobius"/>
    </source>
</evidence>
<feature type="transmembrane region" description="Helical" evidence="1">
    <location>
        <begin position="79"/>
        <end position="98"/>
    </location>
</feature>
<keyword evidence="1" id="KW-0812">Transmembrane</keyword>
<dbReference type="EMBL" id="CP015363">
    <property type="protein sequence ID" value="ARD85328.1"/>
    <property type="molecule type" value="Genomic_DNA"/>
</dbReference>
<reference evidence="4 5" key="1">
    <citation type="submission" date="2011-10" db="EMBL/GenBank/DDBJ databases">
        <title>Metabolic and evolutionary patterns in the extreme acidophile Ferroplasma acidiphilum.</title>
        <authorList>
            <person name="Golyshina O.V."/>
            <person name="Kozyavkin S.A."/>
            <person name="Tatusov R.L."/>
            <person name="Slesarev A.I."/>
            <person name="Golyshin P.N."/>
        </authorList>
    </citation>
    <scope>NUCLEOTIDE SEQUENCE [LARGE SCALE GENOMIC DNA]</scope>
    <source>
        <strain evidence="5">Y</strain>
    </source>
</reference>
<name>A0A1V0N5B5_9ARCH</name>
<evidence type="ECO:0000313" key="5">
    <source>
        <dbReference type="Proteomes" id="UP000192050"/>
    </source>
</evidence>
<keyword evidence="1" id="KW-0472">Membrane</keyword>
<dbReference type="InterPro" id="IPR043831">
    <property type="entry name" value="DUF5808"/>
</dbReference>
<dbReference type="InterPro" id="IPR012867">
    <property type="entry name" value="DUF1648"/>
</dbReference>
<proteinExistence type="predicted"/>
<protein>
    <submittedName>
        <fullName evidence="4">Multipass membrane protein</fullName>
    </submittedName>
</protein>
<dbReference type="Pfam" id="PF07853">
    <property type="entry name" value="DUF1648"/>
    <property type="match status" value="1"/>
</dbReference>
<sequence length="368" mass="41605">MNVEAFRIIEPVWVLIIGILISIIPYLTEKSIIFGVRVPTDKINSDTVRKMKKIYVSITFILTIILTVLTYLLSSYLLVITFFMPLFMVLVEFMVYLPEHYSLERIKRDEQWEFNASSVTGVFNVEDGKKFPWFFTLPGILVLVSLFVTGILDYKSIPERFATHYNASGIANAYSTKSIESVFILGFISIIITIMMILIAYVIARTPLKTDNASPHGTERVVIYQERMVYLTLLTPVFINSSLLIGSFGEWGIIKENVFLILIPVFLLIIFVIAISVKTGQLGSNIKIPESKGPENTIPDNSVSDNRNDDSLWKAGVIYWNKNDPRIMVPKRFGVGYTINFAHPAGKVILVLIIAIPVIIVISVLFLH</sequence>
<feature type="transmembrane region" description="Helical" evidence="1">
    <location>
        <begin position="133"/>
        <end position="152"/>
    </location>
</feature>
<dbReference type="KEGG" id="fai:FAD_1470"/>
<evidence type="ECO:0000259" key="3">
    <source>
        <dbReference type="Pfam" id="PF19124"/>
    </source>
</evidence>
<keyword evidence="1" id="KW-1133">Transmembrane helix</keyword>
<organism evidence="4 5">
    <name type="scientific">Ferroplasma acidiphilum</name>
    <dbReference type="NCBI Taxonomy" id="74969"/>
    <lineage>
        <taxon>Archaea</taxon>
        <taxon>Methanobacteriati</taxon>
        <taxon>Thermoplasmatota</taxon>
        <taxon>Thermoplasmata</taxon>
        <taxon>Thermoplasmatales</taxon>
        <taxon>Ferroplasmaceae</taxon>
        <taxon>Ferroplasma</taxon>
    </lineage>
</organism>
<dbReference type="PANTHER" id="PTHR37810:SF9">
    <property type="entry name" value="MEMBRANE PROTEIN"/>
    <property type="match status" value="1"/>
</dbReference>
<keyword evidence="5" id="KW-1185">Reference proteome</keyword>
<dbReference type="OrthoDB" id="43335at2157"/>
<dbReference type="Proteomes" id="UP000192050">
    <property type="component" value="Chromosome"/>
</dbReference>
<evidence type="ECO:0000313" key="4">
    <source>
        <dbReference type="EMBL" id="ARD85328.1"/>
    </source>
</evidence>
<feature type="domain" description="DUF5808" evidence="3">
    <location>
        <begin position="322"/>
        <end position="347"/>
    </location>
</feature>
<feature type="domain" description="DUF1648" evidence="2">
    <location>
        <begin position="142"/>
        <end position="188"/>
    </location>
</feature>
<accession>A0A1V0N5B5</accession>
<dbReference type="AlphaFoldDB" id="A0A1V0N5B5"/>
<feature type="transmembrane region" description="Helical" evidence="1">
    <location>
        <begin position="12"/>
        <end position="33"/>
    </location>
</feature>
<feature type="transmembrane region" description="Helical" evidence="1">
    <location>
        <begin position="258"/>
        <end position="277"/>
    </location>
</feature>
<dbReference type="PANTHER" id="PTHR37810">
    <property type="entry name" value="IMMUNITY PROTEIN SDPI"/>
    <property type="match status" value="1"/>
</dbReference>
<dbReference type="GO" id="GO:0009636">
    <property type="term" value="P:response to toxic substance"/>
    <property type="evidence" value="ECO:0007669"/>
    <property type="project" value="TreeGrafter"/>
</dbReference>
<feature type="transmembrane region" description="Helical" evidence="1">
    <location>
        <begin position="348"/>
        <end position="367"/>
    </location>
</feature>
<dbReference type="PIRSF" id="PIRSF032908">
    <property type="entry name" value="UCP032908"/>
    <property type="match status" value="1"/>
</dbReference>
<gene>
    <name evidence="4" type="ORF">FAD_1470</name>
</gene>
<feature type="transmembrane region" description="Helical" evidence="1">
    <location>
        <begin position="228"/>
        <end position="246"/>
    </location>
</feature>